<proteinExistence type="predicted"/>
<reference evidence="2" key="1">
    <citation type="submission" date="2014-11" db="EMBL/GenBank/DDBJ databases">
        <authorList>
            <person name="Amaro Gonzalez C."/>
        </authorList>
    </citation>
    <scope>NUCLEOTIDE SEQUENCE</scope>
</reference>
<sequence>MHPGYRLEESGPQWNQSHKPLVTNPG</sequence>
<evidence type="ECO:0000313" key="2">
    <source>
        <dbReference type="EMBL" id="JAH65983.1"/>
    </source>
</evidence>
<name>A0A0E9ULY2_ANGAN</name>
<dbReference type="AlphaFoldDB" id="A0A0E9ULY2"/>
<organism evidence="2">
    <name type="scientific">Anguilla anguilla</name>
    <name type="common">European freshwater eel</name>
    <name type="synonym">Muraena anguilla</name>
    <dbReference type="NCBI Taxonomy" id="7936"/>
    <lineage>
        <taxon>Eukaryota</taxon>
        <taxon>Metazoa</taxon>
        <taxon>Chordata</taxon>
        <taxon>Craniata</taxon>
        <taxon>Vertebrata</taxon>
        <taxon>Euteleostomi</taxon>
        <taxon>Actinopterygii</taxon>
        <taxon>Neopterygii</taxon>
        <taxon>Teleostei</taxon>
        <taxon>Anguilliformes</taxon>
        <taxon>Anguillidae</taxon>
        <taxon>Anguilla</taxon>
    </lineage>
</organism>
<accession>A0A0E9ULY2</accession>
<evidence type="ECO:0000256" key="1">
    <source>
        <dbReference type="SAM" id="MobiDB-lite"/>
    </source>
</evidence>
<reference evidence="2" key="2">
    <citation type="journal article" date="2015" name="Fish Shellfish Immunol.">
        <title>Early steps in the European eel (Anguilla anguilla)-Vibrio vulnificus interaction in the gills: Role of the RtxA13 toxin.</title>
        <authorList>
            <person name="Callol A."/>
            <person name="Pajuelo D."/>
            <person name="Ebbesson L."/>
            <person name="Teles M."/>
            <person name="MacKenzie S."/>
            <person name="Amaro C."/>
        </authorList>
    </citation>
    <scope>NUCLEOTIDE SEQUENCE</scope>
</reference>
<feature type="region of interest" description="Disordered" evidence="1">
    <location>
        <begin position="1"/>
        <end position="26"/>
    </location>
</feature>
<dbReference type="EMBL" id="GBXM01042594">
    <property type="protein sequence ID" value="JAH65983.1"/>
    <property type="molecule type" value="Transcribed_RNA"/>
</dbReference>
<protein>
    <submittedName>
        <fullName evidence="2">Uncharacterized protein</fullName>
    </submittedName>
</protein>